<dbReference type="NCBIfam" id="TIGR02984">
    <property type="entry name" value="Sig-70_plancto1"/>
    <property type="match status" value="1"/>
</dbReference>
<name>A0A518B2U1_9BACT</name>
<keyword evidence="2" id="KW-0731">Sigma factor</keyword>
<feature type="domain" description="RNA polymerase sigma factor 70 region 4 type 2" evidence="5">
    <location>
        <begin position="146"/>
        <end position="193"/>
    </location>
</feature>
<dbReference type="InterPro" id="IPR013325">
    <property type="entry name" value="RNA_pol_sigma_r2"/>
</dbReference>
<dbReference type="OrthoDB" id="276109at2"/>
<keyword evidence="7" id="KW-1185">Reference proteome</keyword>
<dbReference type="SUPFAM" id="SSF88659">
    <property type="entry name" value="Sigma3 and sigma4 domains of RNA polymerase sigma factors"/>
    <property type="match status" value="1"/>
</dbReference>
<accession>A0A518B2U1</accession>
<reference evidence="6 7" key="1">
    <citation type="submission" date="2019-02" db="EMBL/GenBank/DDBJ databases">
        <title>Deep-cultivation of Planctomycetes and their phenomic and genomic characterization uncovers novel biology.</title>
        <authorList>
            <person name="Wiegand S."/>
            <person name="Jogler M."/>
            <person name="Boedeker C."/>
            <person name="Pinto D."/>
            <person name="Vollmers J."/>
            <person name="Rivas-Marin E."/>
            <person name="Kohn T."/>
            <person name="Peeters S.H."/>
            <person name="Heuer A."/>
            <person name="Rast P."/>
            <person name="Oberbeckmann S."/>
            <person name="Bunk B."/>
            <person name="Jeske O."/>
            <person name="Meyerdierks A."/>
            <person name="Storesund J.E."/>
            <person name="Kallscheuer N."/>
            <person name="Luecker S."/>
            <person name="Lage O.M."/>
            <person name="Pohl T."/>
            <person name="Merkel B.J."/>
            <person name="Hornburger P."/>
            <person name="Mueller R.-W."/>
            <person name="Bruemmer F."/>
            <person name="Labrenz M."/>
            <person name="Spormann A.M."/>
            <person name="Op den Camp H."/>
            <person name="Overmann J."/>
            <person name="Amann R."/>
            <person name="Jetten M.S.M."/>
            <person name="Mascher T."/>
            <person name="Medema M.H."/>
            <person name="Devos D.P."/>
            <person name="Kaster A.-K."/>
            <person name="Ovreas L."/>
            <person name="Rohde M."/>
            <person name="Galperin M.Y."/>
            <person name="Jogler C."/>
        </authorList>
    </citation>
    <scope>NUCLEOTIDE SEQUENCE [LARGE SCALE GENOMIC DNA]</scope>
    <source>
        <strain evidence="6 7">Pan216</strain>
    </source>
</reference>
<evidence type="ECO:0000256" key="1">
    <source>
        <dbReference type="ARBA" id="ARBA00023015"/>
    </source>
</evidence>
<dbReference type="InterPro" id="IPR014326">
    <property type="entry name" value="RNA_pol_sigma-70_Plancto"/>
</dbReference>
<dbReference type="AlphaFoldDB" id="A0A518B2U1"/>
<evidence type="ECO:0000313" key="7">
    <source>
        <dbReference type="Proteomes" id="UP000317093"/>
    </source>
</evidence>
<keyword evidence="1" id="KW-0805">Transcription regulation</keyword>
<dbReference type="InterPro" id="IPR014284">
    <property type="entry name" value="RNA_pol_sigma-70_dom"/>
</dbReference>
<dbReference type="InterPro" id="IPR013249">
    <property type="entry name" value="RNA_pol_sigma70_r4_t2"/>
</dbReference>
<dbReference type="Proteomes" id="UP000317093">
    <property type="component" value="Chromosome"/>
</dbReference>
<dbReference type="Gene3D" id="1.10.1740.10">
    <property type="match status" value="1"/>
</dbReference>
<dbReference type="RefSeq" id="WP_145257903.1">
    <property type="nucleotide sequence ID" value="NZ_CP036279.1"/>
</dbReference>
<dbReference type="CDD" id="cd06171">
    <property type="entry name" value="Sigma70_r4"/>
    <property type="match status" value="1"/>
</dbReference>
<evidence type="ECO:0000259" key="5">
    <source>
        <dbReference type="Pfam" id="PF08281"/>
    </source>
</evidence>
<keyword evidence="3" id="KW-0238">DNA-binding</keyword>
<dbReference type="PANTHER" id="PTHR30385">
    <property type="entry name" value="SIGMA FACTOR F FLAGELLAR"/>
    <property type="match status" value="1"/>
</dbReference>
<dbReference type="GO" id="GO:0016987">
    <property type="term" value="F:sigma factor activity"/>
    <property type="evidence" value="ECO:0007669"/>
    <property type="project" value="UniProtKB-KW"/>
</dbReference>
<dbReference type="NCBIfam" id="TIGR02937">
    <property type="entry name" value="sigma70-ECF"/>
    <property type="match status" value="1"/>
</dbReference>
<organism evidence="6 7">
    <name type="scientific">Kolteria novifilia</name>
    <dbReference type="NCBI Taxonomy" id="2527975"/>
    <lineage>
        <taxon>Bacteria</taxon>
        <taxon>Pseudomonadati</taxon>
        <taxon>Planctomycetota</taxon>
        <taxon>Planctomycetia</taxon>
        <taxon>Kolteriales</taxon>
        <taxon>Kolteriaceae</taxon>
        <taxon>Kolteria</taxon>
    </lineage>
</organism>
<proteinExistence type="predicted"/>
<dbReference type="EMBL" id="CP036279">
    <property type="protein sequence ID" value="QDU61295.1"/>
    <property type="molecule type" value="Genomic_DNA"/>
</dbReference>
<evidence type="ECO:0000256" key="3">
    <source>
        <dbReference type="ARBA" id="ARBA00023125"/>
    </source>
</evidence>
<evidence type="ECO:0000313" key="6">
    <source>
        <dbReference type="EMBL" id="QDU61295.1"/>
    </source>
</evidence>
<dbReference type="KEGG" id="knv:Pan216_21500"/>
<dbReference type="Gene3D" id="1.10.10.10">
    <property type="entry name" value="Winged helix-like DNA-binding domain superfamily/Winged helix DNA-binding domain"/>
    <property type="match status" value="1"/>
</dbReference>
<dbReference type="InterPro" id="IPR036388">
    <property type="entry name" value="WH-like_DNA-bd_sf"/>
</dbReference>
<evidence type="ECO:0000256" key="4">
    <source>
        <dbReference type="ARBA" id="ARBA00023163"/>
    </source>
</evidence>
<keyword evidence="4" id="KW-0804">Transcription</keyword>
<dbReference type="GO" id="GO:0006352">
    <property type="term" value="P:DNA-templated transcription initiation"/>
    <property type="evidence" value="ECO:0007669"/>
    <property type="project" value="InterPro"/>
</dbReference>
<sequence>MTEEAESVEVIEALRTRGAEAVAEFFARHRQRLAMTVHLRMDRRIKPRVDEDDILQESCINAISRLHHYLNDPSMSFFVWLRLIVGQTLCDVHRRHLGSKKRDAGREVSIRGGRQAAASSLSIVGMFVGQLTSPSQAAIKAELTGLLEEALEQMNPIDREVLSLRHLEELTNSEVAEVLNIEPKAASIRYIRAIGRLKGVLKRFPGFFDET</sequence>
<dbReference type="PANTHER" id="PTHR30385:SF8">
    <property type="entry name" value="RNA POLYMERASE SIGMA-E FACTOR"/>
    <property type="match status" value="1"/>
</dbReference>
<dbReference type="Pfam" id="PF08281">
    <property type="entry name" value="Sigma70_r4_2"/>
    <property type="match status" value="1"/>
</dbReference>
<dbReference type="SUPFAM" id="SSF88946">
    <property type="entry name" value="Sigma2 domain of RNA polymerase sigma factors"/>
    <property type="match status" value="1"/>
</dbReference>
<protein>
    <submittedName>
        <fullName evidence="6">RNA polymerase sigma factor</fullName>
    </submittedName>
</protein>
<evidence type="ECO:0000256" key="2">
    <source>
        <dbReference type="ARBA" id="ARBA00023082"/>
    </source>
</evidence>
<dbReference type="InterPro" id="IPR013324">
    <property type="entry name" value="RNA_pol_sigma_r3/r4-like"/>
</dbReference>
<gene>
    <name evidence="6" type="ORF">Pan216_21500</name>
</gene>
<dbReference type="GO" id="GO:0003677">
    <property type="term" value="F:DNA binding"/>
    <property type="evidence" value="ECO:0007669"/>
    <property type="project" value="UniProtKB-KW"/>
</dbReference>